<accession>A0A383AW52</accession>
<dbReference type="AlphaFoldDB" id="A0A383AW52"/>
<dbReference type="EMBL" id="UINC01195356">
    <property type="protein sequence ID" value="SVE11884.1"/>
    <property type="molecule type" value="Genomic_DNA"/>
</dbReference>
<reference evidence="1" key="1">
    <citation type="submission" date="2018-05" db="EMBL/GenBank/DDBJ databases">
        <authorList>
            <person name="Lanie J.A."/>
            <person name="Ng W.-L."/>
            <person name="Kazmierczak K.M."/>
            <person name="Andrzejewski T.M."/>
            <person name="Davidsen T.M."/>
            <person name="Wayne K.J."/>
            <person name="Tettelin H."/>
            <person name="Glass J.I."/>
            <person name="Rusch D."/>
            <person name="Podicherti R."/>
            <person name="Tsui H.-C.T."/>
            <person name="Winkler M.E."/>
        </authorList>
    </citation>
    <scope>NUCLEOTIDE SEQUENCE</scope>
</reference>
<proteinExistence type="predicted"/>
<evidence type="ECO:0000313" key="1">
    <source>
        <dbReference type="EMBL" id="SVE11884.1"/>
    </source>
</evidence>
<name>A0A383AW52_9ZZZZ</name>
<gene>
    <name evidence="1" type="ORF">METZ01_LOCUS464738</name>
</gene>
<organism evidence="1">
    <name type="scientific">marine metagenome</name>
    <dbReference type="NCBI Taxonomy" id="408172"/>
    <lineage>
        <taxon>unclassified sequences</taxon>
        <taxon>metagenomes</taxon>
        <taxon>ecological metagenomes</taxon>
    </lineage>
</organism>
<protein>
    <submittedName>
        <fullName evidence="1">Uncharacterized protein</fullName>
    </submittedName>
</protein>
<sequence length="27" mass="3241">MFFYKPKAYNNSVKYHNMLMVDDVGVE</sequence>